<name>A0ABP9EP97_9GAMM</name>
<dbReference type="NCBIfam" id="TIGR01930">
    <property type="entry name" value="AcCoA-C-Actrans"/>
    <property type="match status" value="1"/>
</dbReference>
<evidence type="ECO:0000313" key="7">
    <source>
        <dbReference type="EMBL" id="GAA4883539.1"/>
    </source>
</evidence>
<keyword evidence="2 4" id="KW-0808">Transferase</keyword>
<reference evidence="8" key="1">
    <citation type="journal article" date="2019" name="Int. J. Syst. Evol. Microbiol.">
        <title>The Global Catalogue of Microorganisms (GCM) 10K type strain sequencing project: providing services to taxonomists for standard genome sequencing and annotation.</title>
        <authorList>
            <consortium name="The Broad Institute Genomics Platform"/>
            <consortium name="The Broad Institute Genome Sequencing Center for Infectious Disease"/>
            <person name="Wu L."/>
            <person name="Ma J."/>
        </authorList>
    </citation>
    <scope>NUCLEOTIDE SEQUENCE [LARGE SCALE GENOMIC DNA]</scope>
    <source>
        <strain evidence="8">JCM 18401</strain>
    </source>
</reference>
<dbReference type="EMBL" id="BAABJZ010000024">
    <property type="protein sequence ID" value="GAA4883539.1"/>
    <property type="molecule type" value="Genomic_DNA"/>
</dbReference>
<gene>
    <name evidence="7" type="ORF">GCM10023333_17230</name>
</gene>
<evidence type="ECO:0000256" key="3">
    <source>
        <dbReference type="ARBA" id="ARBA00023315"/>
    </source>
</evidence>
<accession>A0ABP9EP97</accession>
<keyword evidence="3 4" id="KW-0012">Acyltransferase</keyword>
<dbReference type="InterPro" id="IPR016039">
    <property type="entry name" value="Thiolase-like"/>
</dbReference>
<evidence type="ECO:0000256" key="4">
    <source>
        <dbReference type="RuleBase" id="RU003557"/>
    </source>
</evidence>
<dbReference type="PIRSF" id="PIRSF000429">
    <property type="entry name" value="Ac-CoA_Ac_transf"/>
    <property type="match status" value="1"/>
</dbReference>
<dbReference type="Pfam" id="PF00108">
    <property type="entry name" value="Thiolase_N"/>
    <property type="match status" value="1"/>
</dbReference>
<organism evidence="7 8">
    <name type="scientific">Ferrimonas pelagia</name>
    <dbReference type="NCBI Taxonomy" id="1177826"/>
    <lineage>
        <taxon>Bacteria</taxon>
        <taxon>Pseudomonadati</taxon>
        <taxon>Pseudomonadota</taxon>
        <taxon>Gammaproteobacteria</taxon>
        <taxon>Alteromonadales</taxon>
        <taxon>Ferrimonadaceae</taxon>
        <taxon>Ferrimonas</taxon>
    </lineage>
</organism>
<comment type="similarity">
    <text evidence="1 4">Belongs to the thiolase-like superfamily. Thiolase family.</text>
</comment>
<dbReference type="PANTHER" id="PTHR43365:SF1">
    <property type="entry name" value="ACETYL-COA C-ACYLTRANSFERASE"/>
    <property type="match status" value="1"/>
</dbReference>
<evidence type="ECO:0000313" key="8">
    <source>
        <dbReference type="Proteomes" id="UP001499988"/>
    </source>
</evidence>
<dbReference type="NCBIfam" id="NF005889">
    <property type="entry name" value="PRK07850.1"/>
    <property type="match status" value="1"/>
</dbReference>
<dbReference type="Gene3D" id="3.40.47.10">
    <property type="match status" value="2"/>
</dbReference>
<dbReference type="InterPro" id="IPR020613">
    <property type="entry name" value="Thiolase_CS"/>
</dbReference>
<evidence type="ECO:0000256" key="2">
    <source>
        <dbReference type="ARBA" id="ARBA00022679"/>
    </source>
</evidence>
<dbReference type="SUPFAM" id="SSF53901">
    <property type="entry name" value="Thiolase-like"/>
    <property type="match status" value="2"/>
</dbReference>
<dbReference type="PROSITE" id="PS00737">
    <property type="entry name" value="THIOLASE_2"/>
    <property type="match status" value="1"/>
</dbReference>
<dbReference type="InterPro" id="IPR002155">
    <property type="entry name" value="Thiolase"/>
</dbReference>
<keyword evidence="8" id="KW-1185">Reference proteome</keyword>
<comment type="caution">
    <text evidence="7">The sequence shown here is derived from an EMBL/GenBank/DDBJ whole genome shotgun (WGS) entry which is preliminary data.</text>
</comment>
<feature type="domain" description="Thiolase N-terminal" evidence="5">
    <location>
        <begin position="5"/>
        <end position="261"/>
    </location>
</feature>
<evidence type="ECO:0000256" key="1">
    <source>
        <dbReference type="ARBA" id="ARBA00010982"/>
    </source>
</evidence>
<feature type="domain" description="Thiolase C-terminal" evidence="6">
    <location>
        <begin position="268"/>
        <end position="390"/>
    </location>
</feature>
<dbReference type="InterPro" id="IPR020616">
    <property type="entry name" value="Thiolase_N"/>
</dbReference>
<dbReference type="Proteomes" id="UP001499988">
    <property type="component" value="Unassembled WGS sequence"/>
</dbReference>
<dbReference type="CDD" id="cd00751">
    <property type="entry name" value="thiolase"/>
    <property type="match status" value="1"/>
</dbReference>
<sequence length="391" mass="41285">MAEAVIVEALRTPIARGKPIVGDLNGFHATELLALSMRGVLEKAGLERTDIDQLIGGCVTQAGEQAGNLCRNAWLSMGGTYNGGATTIDAQCGSAQQANHLISALIKAGSINAGIACGVEAMSRVGLGMNVYNGPGFFLPKSWPWDSTPDQFASAERIAKNRGLTRHDADAFAVRSQQRAHAAWEAGHFEREIIPVTAPVLGEDGKPTGETKLVTRDQGLRQTTMESLSQLKTVAEGGIHTPGNSSQISDGSAAVLWMSKDEAIARGLKPRARIITDVVVGADPYYLLDGPVNATELLLKKSGMSINDIDLFEVNEAFAAVVLSWAQVYQPDMDKVNVNGGAIALGHPVGSTGARLITSALHELERTDKNTALITMCCGASVGTGTIIERL</sequence>
<dbReference type="PANTHER" id="PTHR43365">
    <property type="entry name" value="BLR7806 PROTEIN"/>
    <property type="match status" value="1"/>
</dbReference>
<dbReference type="Pfam" id="PF02803">
    <property type="entry name" value="Thiolase_C"/>
    <property type="match status" value="1"/>
</dbReference>
<protein>
    <submittedName>
        <fullName evidence="7">Steroid 3-ketoacyl-CoA thiolase</fullName>
    </submittedName>
</protein>
<evidence type="ECO:0000259" key="6">
    <source>
        <dbReference type="Pfam" id="PF02803"/>
    </source>
</evidence>
<proteinExistence type="inferred from homology"/>
<evidence type="ECO:0000259" key="5">
    <source>
        <dbReference type="Pfam" id="PF00108"/>
    </source>
</evidence>
<dbReference type="InterPro" id="IPR020617">
    <property type="entry name" value="Thiolase_C"/>
</dbReference>
<dbReference type="RefSeq" id="WP_345334952.1">
    <property type="nucleotide sequence ID" value="NZ_BAABJZ010000024.1"/>
</dbReference>